<dbReference type="RefSeq" id="WP_165096117.1">
    <property type="nucleotide sequence ID" value="NZ_CP049056.1"/>
</dbReference>
<dbReference type="InterPro" id="IPR029056">
    <property type="entry name" value="Ribokinase-like"/>
</dbReference>
<dbReference type="InterPro" id="IPR023314">
    <property type="entry name" value="Myo_inos_IolC-like_sf"/>
</dbReference>
<keyword evidence="3" id="KW-0547">Nucleotide-binding</keyword>
<feature type="domain" description="Carbohydrate kinase PfkB" evidence="6">
    <location>
        <begin position="13"/>
        <end position="326"/>
    </location>
</feature>
<sequence>MTISPRSDRPLDLICVGRIQVDLYGEQFGGSLEDMRSFVKLLGGAPANIAVGASRLGLNVGMISRVGDEQMGRFCLDGLEREGIDTSHILRDPERLTSLALLGVKDSETFPLLYYRENCADAALSVSDIDGDYIGSARAVVVTGTLCANPVTESACHEVVRQARERDVDVILDLDFRPVLWGLTGQDVGESRFVSSRRVTDALQRLAPSCDLILGTLEEFHIGGGTEDTLAAASELRSMTDATMVMKLGPEGCAVIDGPAPRRWEDLAITPGFPVEVVNVLGAGDAFLAGLLRGRLKGEDWRRSCRYANACGAIVVTRNSCAPATPSWRELSAFLDAAPGKTAEIAESVAFQRLHRNTTGRRSAETLALVETDRGVAAPALAETLADFGMTISGTALPAGIWGVGSRQPWKALRNQDGDLPAFAHEVVERLRQLPAGLNVIAAPAGADDDEIRALVEIQRGCMLSERDFLVDITGVGPDSAPVLNALLAHGVTPDWWILPSGEAASAPPMIAKADPACFGVVSDRTNPQEFARLRESCRAHSLQAAPFVRPNAS</sequence>
<evidence type="ECO:0000256" key="1">
    <source>
        <dbReference type="ARBA" id="ARBA00010688"/>
    </source>
</evidence>
<dbReference type="PROSITE" id="PS00584">
    <property type="entry name" value="PFKB_KINASES_2"/>
    <property type="match status" value="1"/>
</dbReference>
<evidence type="ECO:0000313" key="8">
    <source>
        <dbReference type="Proteomes" id="UP000503336"/>
    </source>
</evidence>
<evidence type="ECO:0000256" key="5">
    <source>
        <dbReference type="ARBA" id="ARBA00022840"/>
    </source>
</evidence>
<proteinExistence type="inferred from homology"/>
<comment type="similarity">
    <text evidence="1">Belongs to the carbohydrate kinase PfkB family.</text>
</comment>
<dbReference type="EMBL" id="CP049056">
    <property type="protein sequence ID" value="QIE54983.1"/>
    <property type="molecule type" value="Genomic_DNA"/>
</dbReference>
<dbReference type="Gene3D" id="2.20.150.10">
    <property type="entry name" value="putative 5-dehydro-2- deoxygluconokinase"/>
    <property type="match status" value="1"/>
</dbReference>
<dbReference type="KEGG" id="hdh:G5B40_05655"/>
<organism evidence="7 8">
    <name type="scientific">Pikeienuella piscinae</name>
    <dbReference type="NCBI Taxonomy" id="2748098"/>
    <lineage>
        <taxon>Bacteria</taxon>
        <taxon>Pseudomonadati</taxon>
        <taxon>Pseudomonadota</taxon>
        <taxon>Alphaproteobacteria</taxon>
        <taxon>Rhodobacterales</taxon>
        <taxon>Paracoccaceae</taxon>
        <taxon>Pikeienuella</taxon>
    </lineage>
</organism>
<name>A0A7L5BV85_9RHOB</name>
<keyword evidence="5" id="KW-0067">ATP-binding</keyword>
<dbReference type="CDD" id="cd01166">
    <property type="entry name" value="KdgK"/>
    <property type="match status" value="1"/>
</dbReference>
<dbReference type="PANTHER" id="PTHR43085">
    <property type="entry name" value="HEXOKINASE FAMILY MEMBER"/>
    <property type="match status" value="1"/>
</dbReference>
<protein>
    <submittedName>
        <fullName evidence="7">5-dehydro-2-deoxygluconokinase</fullName>
        <ecNumber evidence="7">2.7.1.92</ecNumber>
    </submittedName>
</protein>
<dbReference type="Gene3D" id="3.40.1190.20">
    <property type="match status" value="1"/>
</dbReference>
<dbReference type="NCBIfam" id="TIGR04382">
    <property type="entry name" value="myo_inos_iolC_N"/>
    <property type="match status" value="1"/>
</dbReference>
<evidence type="ECO:0000256" key="2">
    <source>
        <dbReference type="ARBA" id="ARBA00022679"/>
    </source>
</evidence>
<dbReference type="EC" id="2.7.1.92" evidence="7"/>
<gene>
    <name evidence="7" type="primary">iolC</name>
    <name evidence="7" type="ORF">G5B40_05655</name>
</gene>
<evidence type="ECO:0000259" key="6">
    <source>
        <dbReference type="Pfam" id="PF00294"/>
    </source>
</evidence>
<dbReference type="GO" id="GO:0047590">
    <property type="term" value="F:5-dehydro-2-deoxygluconokinase activity"/>
    <property type="evidence" value="ECO:0007669"/>
    <property type="project" value="UniProtKB-EC"/>
</dbReference>
<keyword evidence="8" id="KW-1185">Reference proteome</keyword>
<dbReference type="SUPFAM" id="SSF53613">
    <property type="entry name" value="Ribokinase-like"/>
    <property type="match status" value="1"/>
</dbReference>
<accession>A0A7L5BV85</accession>
<dbReference type="Pfam" id="PF00294">
    <property type="entry name" value="PfkB"/>
    <property type="match status" value="1"/>
</dbReference>
<reference evidence="7 8" key="1">
    <citation type="submission" date="2020-02" db="EMBL/GenBank/DDBJ databases">
        <title>complete genome sequence of Rhodobacteraceae bacterium.</title>
        <authorList>
            <person name="Park J."/>
            <person name="Kim Y.-S."/>
            <person name="Kim K.-H."/>
        </authorList>
    </citation>
    <scope>NUCLEOTIDE SEQUENCE [LARGE SCALE GENOMIC DNA]</scope>
    <source>
        <strain evidence="7 8">RR4-56</strain>
    </source>
</reference>
<evidence type="ECO:0000313" key="7">
    <source>
        <dbReference type="EMBL" id="QIE54983.1"/>
    </source>
</evidence>
<dbReference type="InterPro" id="IPR011611">
    <property type="entry name" value="PfkB_dom"/>
</dbReference>
<keyword evidence="4 7" id="KW-0418">Kinase</keyword>
<dbReference type="Proteomes" id="UP000503336">
    <property type="component" value="Chromosome"/>
</dbReference>
<dbReference type="AlphaFoldDB" id="A0A7L5BV85"/>
<dbReference type="PANTHER" id="PTHR43085:SF49">
    <property type="entry name" value="5-DEHYDRO-2-DEOXYGLUCONOKINASE"/>
    <property type="match status" value="1"/>
</dbReference>
<keyword evidence="2 7" id="KW-0808">Transferase</keyword>
<evidence type="ECO:0000256" key="4">
    <source>
        <dbReference type="ARBA" id="ARBA00022777"/>
    </source>
</evidence>
<dbReference type="GO" id="GO:0005524">
    <property type="term" value="F:ATP binding"/>
    <property type="evidence" value="ECO:0007669"/>
    <property type="project" value="UniProtKB-KW"/>
</dbReference>
<dbReference type="InterPro" id="IPR050306">
    <property type="entry name" value="PfkB_Carbo_kinase"/>
</dbReference>
<dbReference type="InterPro" id="IPR030830">
    <property type="entry name" value="Myo_inos_IolC"/>
</dbReference>
<evidence type="ECO:0000256" key="3">
    <source>
        <dbReference type="ARBA" id="ARBA00022741"/>
    </source>
</evidence>
<dbReference type="InterPro" id="IPR002173">
    <property type="entry name" value="Carboh/pur_kinase_PfkB_CS"/>
</dbReference>